<dbReference type="Pfam" id="PF05134">
    <property type="entry name" value="T2SSL"/>
    <property type="match status" value="1"/>
</dbReference>
<dbReference type="Gene3D" id="3.30.420.370">
    <property type="match status" value="1"/>
</dbReference>
<evidence type="ECO:0000256" key="5">
    <source>
        <dbReference type="ARBA" id="ARBA00022519"/>
    </source>
</evidence>
<evidence type="ECO:0000313" key="13">
    <source>
        <dbReference type="Proteomes" id="UP000094070"/>
    </source>
</evidence>
<dbReference type="InterPro" id="IPR025691">
    <property type="entry name" value="GspL_pp_dom"/>
</dbReference>
<evidence type="ECO:0000256" key="7">
    <source>
        <dbReference type="ARBA" id="ARBA00022927"/>
    </source>
</evidence>
<dbReference type="GO" id="GO:0015628">
    <property type="term" value="P:protein secretion by the type II secretion system"/>
    <property type="evidence" value="ECO:0007669"/>
    <property type="project" value="InterPro"/>
</dbReference>
<evidence type="ECO:0000259" key="10">
    <source>
        <dbReference type="Pfam" id="PF05134"/>
    </source>
</evidence>
<dbReference type="GO" id="GO:0009276">
    <property type="term" value="C:Gram-negative-bacterium-type cell wall"/>
    <property type="evidence" value="ECO:0007669"/>
    <property type="project" value="InterPro"/>
</dbReference>
<dbReference type="NCBIfam" id="TIGR01709">
    <property type="entry name" value="typeII_sec_gspL"/>
    <property type="match status" value="1"/>
</dbReference>
<dbReference type="RefSeq" id="WP_017026641.1">
    <property type="nucleotide sequence ID" value="NZ_AJYK02000008.1"/>
</dbReference>
<protein>
    <submittedName>
        <fullName evidence="12">Type II secretion system protein GspL</fullName>
    </submittedName>
</protein>
<keyword evidence="3" id="KW-0813">Transport</keyword>
<keyword evidence="6" id="KW-0812">Transmembrane</keyword>
<dbReference type="SUPFAM" id="SSF53067">
    <property type="entry name" value="Actin-like ATPase domain"/>
    <property type="match status" value="3"/>
</dbReference>
<accession>A0A1E5E5Z7</accession>
<evidence type="ECO:0000256" key="2">
    <source>
        <dbReference type="ARBA" id="ARBA00005318"/>
    </source>
</evidence>
<proteinExistence type="inferred from homology"/>
<feature type="domain" description="GspL cytoplasmic actin-ATPase-like" evidence="10">
    <location>
        <begin position="5"/>
        <end position="186"/>
    </location>
</feature>
<keyword evidence="7" id="KW-0653">Protein transport</keyword>
<comment type="subcellular location">
    <subcellularLocation>
        <location evidence="1">Cell inner membrane</location>
        <topology evidence="1">Single-pass membrane protein</topology>
    </subcellularLocation>
</comment>
<dbReference type="Gene3D" id="3.30.1360.100">
    <property type="entry name" value="General secretion pathway protein M, EpsM"/>
    <property type="match status" value="1"/>
</dbReference>
<dbReference type="eggNOG" id="COG3297">
    <property type="taxonomic scope" value="Bacteria"/>
</dbReference>
<dbReference type="InterPro" id="IPR007812">
    <property type="entry name" value="T2SS_protein-GspL"/>
</dbReference>
<feature type="domain" description="GspL periplasmic" evidence="11">
    <location>
        <begin position="305"/>
        <end position="464"/>
    </location>
</feature>
<dbReference type="STRING" id="1188252.A1QC_04165"/>
<keyword evidence="9" id="KW-0472">Membrane</keyword>
<dbReference type="PIRSF" id="PIRSF015761">
    <property type="entry name" value="Protein_L"/>
    <property type="match status" value="1"/>
</dbReference>
<dbReference type="Gene3D" id="3.30.420.380">
    <property type="match status" value="1"/>
</dbReference>
<dbReference type="GO" id="GO:0015627">
    <property type="term" value="C:type II protein secretion system complex"/>
    <property type="evidence" value="ECO:0007669"/>
    <property type="project" value="InterPro"/>
</dbReference>
<dbReference type="InterPro" id="IPR024230">
    <property type="entry name" value="GspL_cyto_dom"/>
</dbReference>
<keyword evidence="5" id="KW-0997">Cell inner membrane</keyword>
<evidence type="ECO:0000256" key="1">
    <source>
        <dbReference type="ARBA" id="ARBA00004377"/>
    </source>
</evidence>
<name>A0A1E5E5Z7_9VIBR</name>
<comment type="similarity">
    <text evidence="2">Belongs to the GSP L family.</text>
</comment>
<evidence type="ECO:0000256" key="6">
    <source>
        <dbReference type="ARBA" id="ARBA00022692"/>
    </source>
</evidence>
<sequence>MNEFLTIKLSSNPSDSIPWLVWSSNLKDVIASGELVNRDHLDELASYSQQRMVIGLLPSSDVLLTHITIPSGASRQLNAMLPFLLEDELTQDIDRMHFTVLKKQGDQATIATIERERLAQWVDAFKEVGIELKKVLPDCLALPQLEGQVSALHCDDQWLFRQGEVKGAAVDDAWLELFLQSGWLAPDGDALRFEDVLNDNLELAESEPTSDEDALVQRLQAQSDSEEKKVPVKKEVRPQAMPSDVDESAISICSYSDLPVNHEQLPGLWTLAEKEMMMVTLSQGAITSKANLLSGSFKAQASWFKHWRVWQKVAIAACVLVVVLLIQKTIVVQQLEAQSQAYHAESERIFRSVFPDKKRIPTVSYLKRSMQDEENALSGASGDTVSVLGWMAKLPESLQAVKSVTIHSLQFDAARSEIRINAQSNDFQSFEQLRTELAKEFSVDQGQLNKNGDVVQGTYVIRSKA</sequence>
<dbReference type="AlphaFoldDB" id="A0A1E5E5Z7"/>
<dbReference type="EMBL" id="AJYK02000008">
    <property type="protein sequence ID" value="OEF29447.1"/>
    <property type="molecule type" value="Genomic_DNA"/>
</dbReference>
<reference evidence="12 13" key="1">
    <citation type="journal article" date="2012" name="Science">
        <title>Ecological populations of bacteria act as socially cohesive units of antibiotic production and resistance.</title>
        <authorList>
            <person name="Cordero O.X."/>
            <person name="Wildschutte H."/>
            <person name="Kirkup B."/>
            <person name="Proehl S."/>
            <person name="Ngo L."/>
            <person name="Hussain F."/>
            <person name="Le Roux F."/>
            <person name="Mincer T."/>
            <person name="Polz M.F."/>
        </authorList>
    </citation>
    <scope>NUCLEOTIDE SEQUENCE [LARGE SCALE GENOMIC DNA]</scope>
    <source>
        <strain evidence="12 13">1S-45</strain>
    </source>
</reference>
<evidence type="ECO:0000256" key="4">
    <source>
        <dbReference type="ARBA" id="ARBA00022475"/>
    </source>
</evidence>
<organism evidence="12 13">
    <name type="scientific">Vibrio rumoiensis 1S-45</name>
    <dbReference type="NCBI Taxonomy" id="1188252"/>
    <lineage>
        <taxon>Bacteria</taxon>
        <taxon>Pseudomonadati</taxon>
        <taxon>Pseudomonadota</taxon>
        <taxon>Gammaproteobacteria</taxon>
        <taxon>Vibrionales</taxon>
        <taxon>Vibrionaceae</taxon>
        <taxon>Vibrio</taxon>
    </lineage>
</organism>
<keyword evidence="4" id="KW-1003">Cell membrane</keyword>
<dbReference type="OrthoDB" id="7011844at2"/>
<dbReference type="CDD" id="cd24017">
    <property type="entry name" value="ASKHA_T2SSL_N"/>
    <property type="match status" value="1"/>
</dbReference>
<keyword evidence="8" id="KW-1133">Transmembrane helix</keyword>
<dbReference type="GO" id="GO:0005886">
    <property type="term" value="C:plasma membrane"/>
    <property type="evidence" value="ECO:0007669"/>
    <property type="project" value="UniProtKB-SubCell"/>
</dbReference>
<dbReference type="InterPro" id="IPR043129">
    <property type="entry name" value="ATPase_NBD"/>
</dbReference>
<evidence type="ECO:0000256" key="3">
    <source>
        <dbReference type="ARBA" id="ARBA00022448"/>
    </source>
</evidence>
<evidence type="ECO:0000313" key="12">
    <source>
        <dbReference type="EMBL" id="OEF29447.1"/>
    </source>
</evidence>
<dbReference type="Pfam" id="PF12693">
    <property type="entry name" value="GspL_C"/>
    <property type="match status" value="1"/>
</dbReference>
<comment type="caution">
    <text evidence="12">The sequence shown here is derived from an EMBL/GenBank/DDBJ whole genome shotgun (WGS) entry which is preliminary data.</text>
</comment>
<evidence type="ECO:0000256" key="9">
    <source>
        <dbReference type="ARBA" id="ARBA00023136"/>
    </source>
</evidence>
<dbReference type="Proteomes" id="UP000094070">
    <property type="component" value="Unassembled WGS sequence"/>
</dbReference>
<keyword evidence="13" id="KW-1185">Reference proteome</keyword>
<gene>
    <name evidence="12" type="ORF">A1QC_04165</name>
</gene>
<evidence type="ECO:0000256" key="8">
    <source>
        <dbReference type="ARBA" id="ARBA00022989"/>
    </source>
</evidence>
<evidence type="ECO:0000259" key="11">
    <source>
        <dbReference type="Pfam" id="PF12693"/>
    </source>
</evidence>